<feature type="domain" description="OmpR/PhoB-type" evidence="5">
    <location>
        <begin position="1"/>
        <end position="104"/>
    </location>
</feature>
<feature type="region of interest" description="Disordered" evidence="4">
    <location>
        <begin position="252"/>
        <end position="300"/>
    </location>
</feature>
<evidence type="ECO:0000256" key="3">
    <source>
        <dbReference type="PROSITE-ProRule" id="PRU01091"/>
    </source>
</evidence>
<dbReference type="InterPro" id="IPR005158">
    <property type="entry name" value="BTAD"/>
</dbReference>
<dbReference type="EMBL" id="JAQZAO010000004">
    <property type="protein sequence ID" value="MDD7965649.1"/>
    <property type="molecule type" value="Genomic_DNA"/>
</dbReference>
<accession>A0ABT5SS82</accession>
<keyword evidence="7" id="KW-1185">Reference proteome</keyword>
<evidence type="ECO:0000259" key="5">
    <source>
        <dbReference type="PROSITE" id="PS51755"/>
    </source>
</evidence>
<dbReference type="SMART" id="SM00862">
    <property type="entry name" value="Trans_reg_C"/>
    <property type="match status" value="1"/>
</dbReference>
<dbReference type="Gene3D" id="3.40.50.300">
    <property type="entry name" value="P-loop containing nucleotide triphosphate hydrolases"/>
    <property type="match status" value="1"/>
</dbReference>
<proteinExistence type="inferred from homology"/>
<feature type="compositionally biased region" description="Pro residues" evidence="4">
    <location>
        <begin position="258"/>
        <end position="296"/>
    </location>
</feature>
<dbReference type="PRINTS" id="PR00364">
    <property type="entry name" value="DISEASERSIST"/>
</dbReference>
<dbReference type="InterPro" id="IPR036388">
    <property type="entry name" value="WH-like_DNA-bd_sf"/>
</dbReference>
<feature type="compositionally biased region" description="Basic and acidic residues" evidence="4">
    <location>
        <begin position="939"/>
        <end position="951"/>
    </location>
</feature>
<evidence type="ECO:0000256" key="4">
    <source>
        <dbReference type="SAM" id="MobiDB-lite"/>
    </source>
</evidence>
<keyword evidence="2 3" id="KW-0238">DNA-binding</keyword>
<dbReference type="InterPro" id="IPR001867">
    <property type="entry name" value="OmpR/PhoB-type_DNA-bd"/>
</dbReference>
<reference evidence="6 7" key="1">
    <citation type="submission" date="2023-02" db="EMBL/GenBank/DDBJ databases">
        <title>Genome sequencing required for Actinomycetospora new species description.</title>
        <authorList>
            <person name="Saimee Y."/>
            <person name="Duangmal K."/>
        </authorList>
    </citation>
    <scope>NUCLEOTIDE SEQUENCE [LARGE SCALE GENOMIC DNA]</scope>
    <source>
        <strain evidence="6 7">DW7H6</strain>
    </source>
</reference>
<comment type="similarity">
    <text evidence="1">Belongs to the AfsR/DnrI/RedD regulatory family.</text>
</comment>
<dbReference type="Pfam" id="PF25872">
    <property type="entry name" value="HTH_77"/>
    <property type="match status" value="1"/>
</dbReference>
<dbReference type="SUPFAM" id="SSF46894">
    <property type="entry name" value="C-terminal effector domain of the bipartite response regulators"/>
    <property type="match status" value="1"/>
</dbReference>
<name>A0ABT5SS82_9PSEU</name>
<dbReference type="Gene3D" id="1.10.10.10">
    <property type="entry name" value="Winged helix-like DNA-binding domain superfamily/Winged helix DNA-binding domain"/>
    <property type="match status" value="1"/>
</dbReference>
<comment type="caution">
    <text evidence="6">The sequence shown here is derived from an EMBL/GenBank/DDBJ whole genome shotgun (WGS) entry which is preliminary data.</text>
</comment>
<evidence type="ECO:0000256" key="2">
    <source>
        <dbReference type="ARBA" id="ARBA00023125"/>
    </source>
</evidence>
<dbReference type="RefSeq" id="WP_274200197.1">
    <property type="nucleotide sequence ID" value="NZ_JAQZAO010000004.1"/>
</dbReference>
<feature type="region of interest" description="Disordered" evidence="4">
    <location>
        <begin position="939"/>
        <end position="962"/>
    </location>
</feature>
<dbReference type="PROSITE" id="PS51755">
    <property type="entry name" value="OMPR_PHOB"/>
    <property type="match status" value="1"/>
</dbReference>
<dbReference type="Pfam" id="PF00486">
    <property type="entry name" value="Trans_reg_C"/>
    <property type="match status" value="1"/>
</dbReference>
<dbReference type="InterPro" id="IPR058852">
    <property type="entry name" value="HTH_77"/>
</dbReference>
<dbReference type="PANTHER" id="PTHR47691">
    <property type="entry name" value="REGULATOR-RELATED"/>
    <property type="match status" value="1"/>
</dbReference>
<sequence length="985" mass="102936">MLITVGDDQAGPAASVDVLGPLRLRVGDAPVAVRGPKRRAVLALLALAEGRALTVEQLVDALWPEEPPDSGRATVHSHVSRLRADLGPAAPRLLTVAGGYRLVLPPDALDLRRVRDLRDRARDLADPRAAAECLRTARATWRGPALADLLEVPGLRAAADAARELWCDVTDRLVEALIAAGAADEALAPAGDAVAEDPWREPAVLGLVRARAATGQAPRALQAAREFRRRLAEDAGLDPSPALAELERAVADGELSPPASPPQQPPPPTPPPPTTAAPTPAAPTPAAPTPAAPTPTAPRLHGRDAELATAGTLLGRERLVSVVGPGGVGKTRLARELAARSPESATLLLAPVTDPAALPHALAEALRLRSLPGDVLDACLDELAGAPRLLLLDNAEHLLDGVRDLVATVLERAPGVTVLVTSREPLGLPEETVVRLAPLAVPARGDDPDGLAGVPAVAVFLDRAARVRPDLVLDAGELAHVADVVRRLDGLPLAIELAAGRLSTFAPAALAARLDRALDLLGNRGAPTRHRTLRATVAWSYALLAPDEQRLFRHLTVFADGLDPTAVEAIADGLGLATDAGELLARLVDASMVEADTGTGTGTGRTRYRVLETLRAYGRDELVAADEADAAEAAVVRWAVDLAAWVERTGRTAQEPAVDAVLQREHGNLRAAWGLARTRGDLDAAAAMAVSLVEPATWRDLVEVRGWSRALLDDPGMAGHPLEARVLGAAAQDAYMRGEAPVAERLARAALARDTDREDRRLALAALAQADLTAGRWADAVTHELEAVAHADRPVPEPGVGALAALYAGDPPRAREIVALVPVGEVPTLRGLVAYVTAEIDSVEGDTAAAERGYRAAITSARSVGSTFLEAIAAVGLASLLSRAGRIPAALAGYRDVIDHWDRGGNWGHQWVTLRNLADLLRELGDAATADLLDAAADRAPDAPDAPDRPRRLPSAQAPDRHQALALARAAVSRHLGADSGVHAG</sequence>
<dbReference type="InterPro" id="IPR011990">
    <property type="entry name" value="TPR-like_helical_dom_sf"/>
</dbReference>
<feature type="DNA-binding region" description="OmpR/PhoB-type" evidence="3">
    <location>
        <begin position="1"/>
        <end position="104"/>
    </location>
</feature>
<dbReference type="InterPro" id="IPR027417">
    <property type="entry name" value="P-loop_NTPase"/>
</dbReference>
<dbReference type="InterPro" id="IPR016032">
    <property type="entry name" value="Sig_transdc_resp-reg_C-effctor"/>
</dbReference>
<evidence type="ECO:0000256" key="1">
    <source>
        <dbReference type="ARBA" id="ARBA00005820"/>
    </source>
</evidence>
<dbReference type="Pfam" id="PF13401">
    <property type="entry name" value="AAA_22"/>
    <property type="match status" value="1"/>
</dbReference>
<dbReference type="InterPro" id="IPR049945">
    <property type="entry name" value="AAA_22"/>
</dbReference>
<organism evidence="6 7">
    <name type="scientific">Actinomycetospora lemnae</name>
    <dbReference type="NCBI Taxonomy" id="3019891"/>
    <lineage>
        <taxon>Bacteria</taxon>
        <taxon>Bacillati</taxon>
        <taxon>Actinomycetota</taxon>
        <taxon>Actinomycetes</taxon>
        <taxon>Pseudonocardiales</taxon>
        <taxon>Pseudonocardiaceae</taxon>
        <taxon>Actinomycetospora</taxon>
    </lineage>
</organism>
<dbReference type="Proteomes" id="UP001300763">
    <property type="component" value="Unassembled WGS sequence"/>
</dbReference>
<dbReference type="PANTHER" id="PTHR47691:SF3">
    <property type="entry name" value="HTH-TYPE TRANSCRIPTIONAL REGULATOR RV0890C-RELATED"/>
    <property type="match status" value="1"/>
</dbReference>
<dbReference type="Pfam" id="PF03704">
    <property type="entry name" value="BTAD"/>
    <property type="match status" value="1"/>
</dbReference>
<protein>
    <submittedName>
        <fullName evidence="6">BTAD domain-containing putative transcriptional regulator</fullName>
    </submittedName>
</protein>
<dbReference type="SUPFAM" id="SSF48452">
    <property type="entry name" value="TPR-like"/>
    <property type="match status" value="2"/>
</dbReference>
<dbReference type="Gene3D" id="1.25.40.10">
    <property type="entry name" value="Tetratricopeptide repeat domain"/>
    <property type="match status" value="2"/>
</dbReference>
<dbReference type="SUPFAM" id="SSF52540">
    <property type="entry name" value="P-loop containing nucleoside triphosphate hydrolases"/>
    <property type="match status" value="1"/>
</dbReference>
<evidence type="ECO:0000313" key="7">
    <source>
        <dbReference type="Proteomes" id="UP001300763"/>
    </source>
</evidence>
<dbReference type="SMART" id="SM01043">
    <property type="entry name" value="BTAD"/>
    <property type="match status" value="1"/>
</dbReference>
<gene>
    <name evidence="6" type="ORF">PGB27_09855</name>
</gene>
<evidence type="ECO:0000313" key="6">
    <source>
        <dbReference type="EMBL" id="MDD7965649.1"/>
    </source>
</evidence>